<keyword evidence="2" id="KW-1185">Reference proteome</keyword>
<proteinExistence type="predicted"/>
<evidence type="ECO:0000313" key="1">
    <source>
        <dbReference type="EMBL" id="ABD82128.1"/>
    </source>
</evidence>
<dbReference type="GeneID" id="98615690"/>
<dbReference type="InterPro" id="IPR011990">
    <property type="entry name" value="TPR-like_helical_dom_sf"/>
</dbReference>
<accession>Q21GQ1</accession>
<dbReference type="SUPFAM" id="SSF48452">
    <property type="entry name" value="TPR-like"/>
    <property type="match status" value="1"/>
</dbReference>
<name>Q21GQ1_SACD2</name>
<gene>
    <name evidence="1" type="ordered locus">Sde_2871</name>
</gene>
<dbReference type="eggNOG" id="COG4783">
    <property type="taxonomic scope" value="Bacteria"/>
</dbReference>
<dbReference type="Gene3D" id="1.25.40.10">
    <property type="entry name" value="Tetratricopeptide repeat domain"/>
    <property type="match status" value="1"/>
</dbReference>
<dbReference type="RefSeq" id="WP_011469344.1">
    <property type="nucleotide sequence ID" value="NC_007912.1"/>
</dbReference>
<dbReference type="AlphaFoldDB" id="Q21GQ1"/>
<dbReference type="EMBL" id="CP000282">
    <property type="protein sequence ID" value="ABD82128.1"/>
    <property type="molecule type" value="Genomic_DNA"/>
</dbReference>
<organism evidence="1 2">
    <name type="scientific">Saccharophagus degradans (strain 2-40 / ATCC 43961 / DSM 17024)</name>
    <dbReference type="NCBI Taxonomy" id="203122"/>
    <lineage>
        <taxon>Bacteria</taxon>
        <taxon>Pseudomonadati</taxon>
        <taxon>Pseudomonadota</taxon>
        <taxon>Gammaproteobacteria</taxon>
        <taxon>Cellvibrionales</taxon>
        <taxon>Cellvibrionaceae</taxon>
        <taxon>Saccharophagus</taxon>
    </lineage>
</organism>
<dbReference type="HOGENOM" id="CLU_1266134_0_0_6"/>
<protein>
    <submittedName>
        <fullName evidence="1">Uncharacterized protein</fullName>
    </submittedName>
</protein>
<dbReference type="NCBIfam" id="NF047558">
    <property type="entry name" value="TPR_END_plus"/>
    <property type="match status" value="1"/>
</dbReference>
<evidence type="ECO:0000313" key="2">
    <source>
        <dbReference type="Proteomes" id="UP000001947"/>
    </source>
</evidence>
<dbReference type="KEGG" id="sde:Sde_2871"/>
<dbReference type="Proteomes" id="UP000001947">
    <property type="component" value="Chromosome"/>
</dbReference>
<reference evidence="1 2" key="1">
    <citation type="journal article" date="2008" name="PLoS Genet.">
        <title>Complete genome sequence of the complex carbohydrate-degrading marine bacterium, Saccharophagus degradans strain 2-40 T.</title>
        <authorList>
            <person name="Weiner R.M."/>
            <person name="Taylor L.E.II."/>
            <person name="Henrissat B."/>
            <person name="Hauser L."/>
            <person name="Land M."/>
            <person name="Coutinho P.M."/>
            <person name="Rancurel C."/>
            <person name="Saunders E.H."/>
            <person name="Longmire A.G."/>
            <person name="Zhang H."/>
            <person name="Bayer E.A."/>
            <person name="Gilbert H.J."/>
            <person name="Larimer F."/>
            <person name="Zhulin I.B."/>
            <person name="Ekborg N.A."/>
            <person name="Lamed R."/>
            <person name="Richardson P.M."/>
            <person name="Borovok I."/>
            <person name="Hutcheson S."/>
        </authorList>
    </citation>
    <scope>NUCLEOTIDE SEQUENCE [LARGE SCALE GENOMIC DNA]</scope>
    <source>
        <strain evidence="2">2-40 / ATCC 43961 / DSM 17024</strain>
    </source>
</reference>
<sequence length="218" mass="24619">MLNEAKHRDPNIALTELGFALYYSAIGVADELQAALDRADKIDPLNEEIAEWGMWALMMANELDAATKWGEAKLTLLPNTPYPNLSLAVAEYMKGNYSRSITLAEKGVAMSERAPLPLILLAQAYAATGQTEKAHSLIQEAEAQNEYMCPYETAAIYALLEENEVVFPLLDQAVEYRSNCLIFLRHDPRFEPIRTDERYFNILKRVGLDDKAVLNYER</sequence>